<feature type="region of interest" description="Disordered" evidence="1">
    <location>
        <begin position="28"/>
        <end position="69"/>
    </location>
</feature>
<dbReference type="EMBL" id="BACD03000048">
    <property type="protein sequence ID" value="GAO51579.1"/>
    <property type="molecule type" value="Genomic_DNA"/>
</dbReference>
<dbReference type="Gene3D" id="3.40.50.300">
    <property type="entry name" value="P-loop containing nucleotide triphosphate hydrolases"/>
    <property type="match status" value="1"/>
</dbReference>
<keyword evidence="2" id="KW-0732">Signal</keyword>
<reference evidence="4 5" key="3">
    <citation type="journal article" date="2015" name="Genome Announc.">
        <title>Draft Genome Sequence of the Archiascomycetous Yeast Saitoella complicata.</title>
        <authorList>
            <person name="Yamauchi K."/>
            <person name="Kondo S."/>
            <person name="Hamamoto M."/>
            <person name="Takahashi Y."/>
            <person name="Ogura Y."/>
            <person name="Hayashi T."/>
            <person name="Nishida H."/>
        </authorList>
    </citation>
    <scope>NUCLEOTIDE SEQUENCE [LARGE SCALE GENOMIC DNA]</scope>
    <source>
        <strain evidence="4 5">NRRL Y-17804</strain>
    </source>
</reference>
<dbReference type="AlphaFoldDB" id="A0A0E9NP16"/>
<reference evidence="4 5" key="1">
    <citation type="journal article" date="2011" name="J. Gen. Appl. Microbiol.">
        <title>Draft genome sequencing of the enigmatic yeast Saitoella complicata.</title>
        <authorList>
            <person name="Nishida H."/>
            <person name="Hamamoto M."/>
            <person name="Sugiyama J."/>
        </authorList>
    </citation>
    <scope>NUCLEOTIDE SEQUENCE [LARGE SCALE GENOMIC DNA]</scope>
    <source>
        <strain evidence="4 5">NRRL Y-17804</strain>
    </source>
</reference>
<evidence type="ECO:0000256" key="2">
    <source>
        <dbReference type="SAM" id="SignalP"/>
    </source>
</evidence>
<feature type="compositionally biased region" description="Polar residues" evidence="1">
    <location>
        <begin position="28"/>
        <end position="37"/>
    </location>
</feature>
<dbReference type="SUPFAM" id="SSF52540">
    <property type="entry name" value="P-loop containing nucleoside triphosphate hydrolases"/>
    <property type="match status" value="1"/>
</dbReference>
<name>A0A0E9NP16_SAICN</name>
<reference evidence="4 5" key="2">
    <citation type="journal article" date="2014" name="J. Gen. Appl. Microbiol.">
        <title>The early diverging ascomycetous budding yeast Saitoella complicata has three histone deacetylases belonging to the Clr6, Hos2, and Rpd3 lineages.</title>
        <authorList>
            <person name="Nishida H."/>
            <person name="Matsumoto T."/>
            <person name="Kondo S."/>
            <person name="Hamamoto M."/>
            <person name="Yoshikawa H."/>
        </authorList>
    </citation>
    <scope>NUCLEOTIDE SEQUENCE [LARGE SCALE GENOMIC DNA]</scope>
    <source>
        <strain evidence="4 5">NRRL Y-17804</strain>
    </source>
</reference>
<proteinExistence type="predicted"/>
<feature type="compositionally biased region" description="Gly residues" evidence="1">
    <location>
        <begin position="47"/>
        <end position="66"/>
    </location>
</feature>
<accession>A0A0E9NP16</accession>
<feature type="chain" id="PRO_5002430614" description="AAA protein C-terminal winged helix domain-containing protein" evidence="2">
    <location>
        <begin position="20"/>
        <end position="1261"/>
    </location>
</feature>
<protein>
    <recommendedName>
        <fullName evidence="3">AAA protein C-terminal winged helix domain-containing protein</fullName>
    </recommendedName>
</protein>
<evidence type="ECO:0000259" key="3">
    <source>
        <dbReference type="Pfam" id="PF24913"/>
    </source>
</evidence>
<dbReference type="STRING" id="698492.A0A0E9NP16"/>
<dbReference type="InterPro" id="IPR056808">
    <property type="entry name" value="HTH_AAA"/>
</dbReference>
<gene>
    <name evidence="4" type="ORF">G7K_5678-t1</name>
</gene>
<dbReference type="InterPro" id="IPR027417">
    <property type="entry name" value="P-loop_NTPase"/>
</dbReference>
<evidence type="ECO:0000313" key="4">
    <source>
        <dbReference type="EMBL" id="GAO51579.1"/>
    </source>
</evidence>
<feature type="region of interest" description="Disordered" evidence="1">
    <location>
        <begin position="108"/>
        <end position="134"/>
    </location>
</feature>
<evidence type="ECO:0000256" key="1">
    <source>
        <dbReference type="SAM" id="MobiDB-lite"/>
    </source>
</evidence>
<dbReference type="PANTHER" id="PTHR36168">
    <property type="entry name" value="CHROMOSOME 1, WHOLE GENOME SHOTGUN SEQUENCE"/>
    <property type="match status" value="1"/>
</dbReference>
<sequence length="1261" mass="135763">MHLLSALTATASILAVVSASPTFKHRQFTNGTSGNVTHHTDGSHSSNGGGGGGGMGGSGGSGGNGGQAVVTSTGTVTNAYVNGGGALGASTATFGNAGQATGLAIVSNGNQGHSDSMSGSGTSGDSSGLNGVNGQGSMSSNTVIPVVIFAASSAQLSCPVATVTLNQLVTDSAQLITSASSTYYLTSTVFAIGATPTTSYYVQTSSEKCVLPYSELVKPTRHVTLTEYVGGKAVATNTVYVIESCSTQTVVETVSNKWNSRLTTVTRTLTDTITQSASPTGGLRTSTHTVTKTGTVTMTGPKYSNGTIPAATSTSVTHSGYTLLPSTSTSTNSSSPTLIPSGPGNMMNTTSPSTYQGSVTSSLCASFLGTVTVDFTQYVTSTTFISPNVNATSTLLHSTTYPLIVNLTAHAVSTSNQVSLSTSTEVISSTYVVAVPSTTTTLTTTTSVDTILSTVTVQPTTTDIVPSTITTELTLLTTTTAVYNSFTYIFLERDVSDKDDFDALVSEDAESVSAQCARIYGHPTTTITKQVSVIKTVMGNNRTVIEPVTSVVSVPSRTTEVVTTETAIIVQQNSSIVLTRTTLSVPSALTYVANTVTSVESDGTTTTAVETQTLDPITLYATTVVATQTNSIISTICGIPGQSLCYLWLHLSDTVALGTIYSGRNVGILDIVIQPCLSHVNTSNSLPTRTMMFRAGSRQLVRGLSRPFPHATLPSDGSLQQQRLISVSDVSPNAPFLPPGPEDEPNKSGLPNELIRTIATTVASLACLGLAGYGYHKYYKHLVLGKIKNAFTPGPDDPALLAYTVDKATLDKDHLIQRPEHDRIRKVMTGEETGHYYLMIGEKGVGKTTMVLDVMHEVQANGISAMEAHRDPEIFRTRLGKALDFEFAEDFIGGLFSIKGQRESTALLDIERAFNKLEKVAVQHRKVHNKPLVFVINGLHFLQDNDDGNALLELLQQRAETWAASGILTMIFNSDDYWVYERMKQHAARMVLINVTDLCYTDATSALQKYRLRYFGETVSEPELTEVWKLVGGRLQFLNRVAKEEDMLQAAKDINEMEKTWLWNRCSMIEDHDDDVMDQQKYASAAFTLALALVKAEQEAEDAEGPMLETSKLPSLPLYRARQVMTRADFIQSLDSENIFHIDTKSNVRADSVPMMNAFREICSEEGFEEMLENVKDRIDEIESLHRTRELTFKDLPDDQGKVRVYVDKGGEKKMFSERQNGETTMIWNFKDRIFGVYDTMYQILARAIYITLPVPLRLGC</sequence>
<keyword evidence="5" id="KW-1185">Reference proteome</keyword>
<dbReference type="Pfam" id="PF24913">
    <property type="entry name" value="WHD_AAA_fung"/>
    <property type="match status" value="1"/>
</dbReference>
<dbReference type="Proteomes" id="UP000033140">
    <property type="component" value="Unassembled WGS sequence"/>
</dbReference>
<feature type="signal peptide" evidence="2">
    <location>
        <begin position="1"/>
        <end position="19"/>
    </location>
</feature>
<feature type="domain" description="AAA protein C-terminal winged helix" evidence="3">
    <location>
        <begin position="1065"/>
        <end position="1183"/>
    </location>
</feature>
<feature type="compositionally biased region" description="Low complexity" evidence="1">
    <location>
        <begin position="112"/>
        <end position="128"/>
    </location>
</feature>
<dbReference type="PANTHER" id="PTHR36168:SF1">
    <property type="entry name" value="ORC1-LIKE AAA ATPASE DOMAIN-CONTAINING PROTEIN"/>
    <property type="match status" value="1"/>
</dbReference>
<evidence type="ECO:0000313" key="5">
    <source>
        <dbReference type="Proteomes" id="UP000033140"/>
    </source>
</evidence>
<organism evidence="4 5">
    <name type="scientific">Saitoella complicata (strain BCRC 22490 / CBS 7301 / JCM 7358 / NBRC 10748 / NRRL Y-17804)</name>
    <dbReference type="NCBI Taxonomy" id="698492"/>
    <lineage>
        <taxon>Eukaryota</taxon>
        <taxon>Fungi</taxon>
        <taxon>Dikarya</taxon>
        <taxon>Ascomycota</taxon>
        <taxon>Taphrinomycotina</taxon>
        <taxon>Taphrinomycotina incertae sedis</taxon>
        <taxon>Saitoella</taxon>
    </lineage>
</organism>
<comment type="caution">
    <text evidence="4">The sequence shown here is derived from an EMBL/GenBank/DDBJ whole genome shotgun (WGS) entry which is preliminary data.</text>
</comment>